<dbReference type="AlphaFoldDB" id="A0A9P7BLY6"/>
<dbReference type="Proteomes" id="UP000716291">
    <property type="component" value="Unassembled WGS sequence"/>
</dbReference>
<comment type="caution">
    <text evidence="3">The sequence shown here is derived from an EMBL/GenBank/DDBJ whole genome shotgun (WGS) entry which is preliminary data.</text>
</comment>
<reference evidence="3" key="1">
    <citation type="journal article" date="2020" name="Microb. Genom.">
        <title>Genetic diversity of clinical and environmental Mucorales isolates obtained from an investigation of mucormycosis cases among solid organ transplant recipients.</title>
        <authorList>
            <person name="Nguyen M.H."/>
            <person name="Kaul D."/>
            <person name="Muto C."/>
            <person name="Cheng S.J."/>
            <person name="Richter R.A."/>
            <person name="Bruno V.M."/>
            <person name="Liu G."/>
            <person name="Beyhan S."/>
            <person name="Sundermann A.J."/>
            <person name="Mounaud S."/>
            <person name="Pasculle A.W."/>
            <person name="Nierman W.C."/>
            <person name="Driscoll E."/>
            <person name="Cumbie R."/>
            <person name="Clancy C.J."/>
            <person name="Dupont C.L."/>
        </authorList>
    </citation>
    <scope>NUCLEOTIDE SEQUENCE</scope>
    <source>
        <strain evidence="3">GL11</strain>
    </source>
</reference>
<protein>
    <submittedName>
        <fullName evidence="3">Uncharacterized protein</fullName>
    </submittedName>
</protein>
<gene>
    <name evidence="3" type="ORF">G6F64_011690</name>
</gene>
<feature type="compositionally biased region" description="Polar residues" evidence="2">
    <location>
        <begin position="105"/>
        <end position="125"/>
    </location>
</feature>
<feature type="compositionally biased region" description="Low complexity" evidence="2">
    <location>
        <begin position="79"/>
        <end position="100"/>
    </location>
</feature>
<evidence type="ECO:0000313" key="4">
    <source>
        <dbReference type="Proteomes" id="UP000716291"/>
    </source>
</evidence>
<organism evidence="3 4">
    <name type="scientific">Rhizopus oryzae</name>
    <name type="common">Mucormycosis agent</name>
    <name type="synonym">Rhizopus arrhizus var. delemar</name>
    <dbReference type="NCBI Taxonomy" id="64495"/>
    <lineage>
        <taxon>Eukaryota</taxon>
        <taxon>Fungi</taxon>
        <taxon>Fungi incertae sedis</taxon>
        <taxon>Mucoromycota</taxon>
        <taxon>Mucoromycotina</taxon>
        <taxon>Mucoromycetes</taxon>
        <taxon>Mucorales</taxon>
        <taxon>Mucorineae</taxon>
        <taxon>Rhizopodaceae</taxon>
        <taxon>Rhizopus</taxon>
    </lineage>
</organism>
<proteinExistence type="predicted"/>
<sequence>MGPLRKNLGSRIPNAAASINSANSDADVTLQSLAAAYQDLTARLSALEQLQLENARLLELTNTQANEIASLRAQLAAQSAGAPRDTPSSNTAASSSAAPNGAKETVSSPSLGTAASSWATVASRGTKNKHRRRTAAARGFQPVTGEQGFDYVYIPRSRKMTYTEARRRLGRLGVDNWRVLDVCFPAHSVVSLLVHLQCRLIRLLHLIECRLQDLKLWRQQVFLLFLFRCKTYLAGFKSWNKESPTMMQSEEIATLRAKLGSMTSSGHTGSDKIAKPVSQVGNVAAASAISAMEDALYNNVNPVPSGTETSSWAVMTANGKPRNKVRRRLAAARGFQPVSGDQGFEYV</sequence>
<feature type="compositionally biased region" description="Basic residues" evidence="2">
    <location>
        <begin position="126"/>
        <end position="135"/>
    </location>
</feature>
<evidence type="ECO:0000256" key="1">
    <source>
        <dbReference type="SAM" id="Coils"/>
    </source>
</evidence>
<feature type="region of interest" description="Disordered" evidence="2">
    <location>
        <begin position="79"/>
        <end position="138"/>
    </location>
</feature>
<evidence type="ECO:0000256" key="2">
    <source>
        <dbReference type="SAM" id="MobiDB-lite"/>
    </source>
</evidence>
<keyword evidence="4" id="KW-1185">Reference proteome</keyword>
<accession>A0A9P7BLY6</accession>
<name>A0A9P7BLY6_RHIOR</name>
<feature type="coiled-coil region" evidence="1">
    <location>
        <begin position="30"/>
        <end position="67"/>
    </location>
</feature>
<dbReference type="EMBL" id="JAANQT010002999">
    <property type="protein sequence ID" value="KAG1301560.1"/>
    <property type="molecule type" value="Genomic_DNA"/>
</dbReference>
<keyword evidence="1" id="KW-0175">Coiled coil</keyword>
<evidence type="ECO:0000313" key="3">
    <source>
        <dbReference type="EMBL" id="KAG1301560.1"/>
    </source>
</evidence>